<reference evidence="2 3" key="1">
    <citation type="submission" date="2019-01" db="EMBL/GenBank/DDBJ databases">
        <title>Leucobacter muris sp. nov. isolated from the nose of a laboratory mouse.</title>
        <authorList>
            <person name="Benga L."/>
            <person name="Sproeer C."/>
            <person name="Schumann P."/>
            <person name="Verbarg S."/>
            <person name="Bunk B."/>
            <person name="Engelhardt E."/>
            <person name="Benten P.M."/>
            <person name="Sager M."/>
        </authorList>
    </citation>
    <scope>NUCLEOTIDE SEQUENCE [LARGE SCALE GENOMIC DNA]</scope>
    <source>
        <strain evidence="2 3">DSM 101948</strain>
    </source>
</reference>
<dbReference type="RefSeq" id="WP_128386902.1">
    <property type="nucleotide sequence ID" value="NZ_CP035037.1"/>
</dbReference>
<protein>
    <recommendedName>
        <fullName evidence="4">DUF559 domain-containing protein</fullName>
    </recommendedName>
</protein>
<feature type="region of interest" description="Disordered" evidence="1">
    <location>
        <begin position="199"/>
        <end position="225"/>
    </location>
</feature>
<dbReference type="InterPro" id="IPR011335">
    <property type="entry name" value="Restrct_endonuc-II-like"/>
</dbReference>
<evidence type="ECO:0000313" key="3">
    <source>
        <dbReference type="Proteomes" id="UP000285768"/>
    </source>
</evidence>
<evidence type="ECO:0000256" key="1">
    <source>
        <dbReference type="SAM" id="MobiDB-lite"/>
    </source>
</evidence>
<evidence type="ECO:0000313" key="2">
    <source>
        <dbReference type="EMBL" id="QAB17897.1"/>
    </source>
</evidence>
<name>A0ABX5QFM8_9MICO</name>
<gene>
    <name evidence="2" type="ORF">Leucomu_08195</name>
</gene>
<dbReference type="EMBL" id="CP035037">
    <property type="protein sequence ID" value="QAB17897.1"/>
    <property type="molecule type" value="Genomic_DNA"/>
</dbReference>
<evidence type="ECO:0008006" key="4">
    <source>
        <dbReference type="Google" id="ProtNLM"/>
    </source>
</evidence>
<dbReference type="Proteomes" id="UP000285768">
    <property type="component" value="Chromosome"/>
</dbReference>
<dbReference type="SUPFAM" id="SSF52980">
    <property type="entry name" value="Restriction endonuclease-like"/>
    <property type="match status" value="1"/>
</dbReference>
<feature type="compositionally biased region" description="Polar residues" evidence="1">
    <location>
        <begin position="209"/>
        <end position="225"/>
    </location>
</feature>
<keyword evidence="3" id="KW-1185">Reference proteome</keyword>
<proteinExistence type="predicted"/>
<organism evidence="2 3">
    <name type="scientific">Leucobacter muris</name>
    <dbReference type="NCBI Taxonomy" id="1935379"/>
    <lineage>
        <taxon>Bacteria</taxon>
        <taxon>Bacillati</taxon>
        <taxon>Actinomycetota</taxon>
        <taxon>Actinomycetes</taxon>
        <taxon>Micrococcales</taxon>
        <taxon>Microbacteriaceae</taxon>
        <taxon>Leucobacter</taxon>
    </lineage>
</organism>
<accession>A0ABX5QFM8</accession>
<sequence>MPEHDDWIPVSAPLDAVLQSALQLPFCELVVALDFLLLNPSERYDPHLYVTRDDLKIFAAQASGRGTVRFREAAALARVGAESRMETLMRLGNARVGGPELRLQAELHDGQGCWIGRFDAADDEARAIFEYDGGQHLVSLQQRRRDAVKLQAARDAGWRVRVFFADDVLKSSLATGRRMLHFTGRPERPVRPMLARLLDERSGDRTEPATHTSSPMSRTLMSGHE</sequence>
<feature type="compositionally biased region" description="Basic and acidic residues" evidence="1">
    <location>
        <begin position="199"/>
        <end position="208"/>
    </location>
</feature>